<accession>A0A947D7V9</accession>
<dbReference type="AlphaFoldDB" id="A0A947D7V9"/>
<organism evidence="1 2">
    <name type="scientific">Prosthecodimorpha staleyi</name>
    <dbReference type="NCBI Taxonomy" id="2840188"/>
    <lineage>
        <taxon>Bacteria</taxon>
        <taxon>Pseudomonadati</taxon>
        <taxon>Pseudomonadota</taxon>
        <taxon>Alphaproteobacteria</taxon>
        <taxon>Hyphomicrobiales</taxon>
        <taxon>Ancalomicrobiaceae</taxon>
        <taxon>Prosthecodimorpha</taxon>
    </lineage>
</organism>
<comment type="caution">
    <text evidence="1">The sequence shown here is derived from an EMBL/GenBank/DDBJ whole genome shotgun (WGS) entry which is preliminary data.</text>
</comment>
<protein>
    <submittedName>
        <fullName evidence="1">Uncharacterized protein</fullName>
    </submittedName>
</protein>
<evidence type="ECO:0000313" key="1">
    <source>
        <dbReference type="EMBL" id="MBT9292723.1"/>
    </source>
</evidence>
<reference evidence="1 2" key="1">
    <citation type="submission" date="2021-06" db="EMBL/GenBank/DDBJ databases">
        <authorList>
            <person name="Grouzdev D.S."/>
            <person name="Koziaeva V."/>
        </authorList>
    </citation>
    <scope>NUCLEOTIDE SEQUENCE [LARGE SCALE GENOMIC DNA]</scope>
    <source>
        <strain evidence="1 2">22</strain>
    </source>
</reference>
<sequence length="74" mass="8571">MAEQPDHIVIEMLKRIRASQERMELDLSDLKSRVSSLELHQGQTLAMMGGISQRLDRLDERIGRIERRLDLVDA</sequence>
<dbReference type="Proteomes" id="UP000766595">
    <property type="component" value="Unassembled WGS sequence"/>
</dbReference>
<dbReference type="RefSeq" id="WP_261971229.1">
    <property type="nucleotide sequence ID" value="NZ_JAHHZF010000015.1"/>
</dbReference>
<gene>
    <name evidence="1" type="ORF">KL771_24900</name>
</gene>
<keyword evidence="2" id="KW-1185">Reference proteome</keyword>
<evidence type="ECO:0000313" key="2">
    <source>
        <dbReference type="Proteomes" id="UP000766595"/>
    </source>
</evidence>
<name>A0A947D7V9_9HYPH</name>
<dbReference type="EMBL" id="JAHHZF010000015">
    <property type="protein sequence ID" value="MBT9292723.1"/>
    <property type="molecule type" value="Genomic_DNA"/>
</dbReference>
<proteinExistence type="predicted"/>